<dbReference type="SUPFAM" id="SSF81296">
    <property type="entry name" value="E set domains"/>
    <property type="match status" value="1"/>
</dbReference>
<dbReference type="Pfam" id="PF16328">
    <property type="entry name" value="DUF4961"/>
    <property type="match status" value="1"/>
</dbReference>
<dbReference type="InterPro" id="IPR014756">
    <property type="entry name" value="Ig_E-set"/>
</dbReference>
<dbReference type="SMART" id="SM00642">
    <property type="entry name" value="Aamy"/>
    <property type="match status" value="1"/>
</dbReference>
<evidence type="ECO:0000313" key="4">
    <source>
        <dbReference type="EMBL" id="NJC26330.1"/>
    </source>
</evidence>
<dbReference type="RefSeq" id="WP_168037081.1">
    <property type="nucleotide sequence ID" value="NZ_JAATJH010000002.1"/>
</dbReference>
<keyword evidence="2" id="KW-0732">Signal</keyword>
<organism evidence="4 5">
    <name type="scientific">Neolewinella antarctica</name>
    <dbReference type="NCBI Taxonomy" id="442734"/>
    <lineage>
        <taxon>Bacteria</taxon>
        <taxon>Pseudomonadati</taxon>
        <taxon>Bacteroidota</taxon>
        <taxon>Saprospiria</taxon>
        <taxon>Saprospirales</taxon>
        <taxon>Lewinellaceae</taxon>
        <taxon>Neolewinella</taxon>
    </lineage>
</organism>
<comment type="caution">
    <text evidence="4">The sequence shown here is derived from an EMBL/GenBank/DDBJ whole genome shotgun (WGS) entry which is preliminary data.</text>
</comment>
<dbReference type="Gene3D" id="3.20.20.80">
    <property type="entry name" value="Glycosidases"/>
    <property type="match status" value="1"/>
</dbReference>
<dbReference type="Pfam" id="PF00128">
    <property type="entry name" value="Alpha-amylase"/>
    <property type="match status" value="1"/>
</dbReference>
<dbReference type="InterPro" id="IPR017853">
    <property type="entry name" value="GH"/>
</dbReference>
<feature type="domain" description="Glycosyl hydrolase family 13 catalytic" evidence="3">
    <location>
        <begin position="469"/>
        <end position="841"/>
    </location>
</feature>
<proteinExistence type="inferred from homology"/>
<dbReference type="CDD" id="cd11350">
    <property type="entry name" value="AmyAc_4"/>
    <property type="match status" value="1"/>
</dbReference>
<dbReference type="PANTHER" id="PTHR43002">
    <property type="entry name" value="GLYCOGEN DEBRANCHING ENZYME"/>
    <property type="match status" value="1"/>
</dbReference>
<feature type="signal peptide" evidence="2">
    <location>
        <begin position="1"/>
        <end position="20"/>
    </location>
</feature>
<evidence type="ECO:0000259" key="3">
    <source>
        <dbReference type="SMART" id="SM00642"/>
    </source>
</evidence>
<keyword evidence="5" id="KW-1185">Reference proteome</keyword>
<accession>A0ABX0XB89</accession>
<evidence type="ECO:0000256" key="1">
    <source>
        <dbReference type="ARBA" id="ARBA00008061"/>
    </source>
</evidence>
<dbReference type="Proteomes" id="UP000770785">
    <property type="component" value="Unassembled WGS sequence"/>
</dbReference>
<dbReference type="EMBL" id="JAATJH010000002">
    <property type="protein sequence ID" value="NJC26330.1"/>
    <property type="molecule type" value="Genomic_DNA"/>
</dbReference>
<comment type="similarity">
    <text evidence="1">Belongs to the glycosyl hydrolase 13 family.</text>
</comment>
<evidence type="ECO:0000256" key="2">
    <source>
        <dbReference type="SAM" id="SignalP"/>
    </source>
</evidence>
<dbReference type="InterPro" id="IPR006047">
    <property type="entry name" value="GH13_cat_dom"/>
</dbReference>
<reference evidence="4 5" key="1">
    <citation type="submission" date="2020-03" db="EMBL/GenBank/DDBJ databases">
        <title>Genomic Encyclopedia of Type Strains, Phase IV (KMG-IV): sequencing the most valuable type-strain genomes for metagenomic binning, comparative biology and taxonomic classification.</title>
        <authorList>
            <person name="Goeker M."/>
        </authorList>
    </citation>
    <scope>NUCLEOTIDE SEQUENCE [LARGE SCALE GENOMIC DNA]</scope>
    <source>
        <strain evidence="4 5">DSM 105096</strain>
    </source>
</reference>
<protein>
    <submittedName>
        <fullName evidence="4">1,4-alpha-glucan branching enzyme</fullName>
    </submittedName>
</protein>
<dbReference type="InterPro" id="IPR013783">
    <property type="entry name" value="Ig-like_fold"/>
</dbReference>
<gene>
    <name evidence="4" type="ORF">GGR27_001829</name>
</gene>
<sequence>MKNILLSLCLLATVSLPAQIITTSPAAPTDDQAVTITFDATQGTGGLADCQCDVYLHTGVITDVSNEWRYTVTTWAVADDAWKMTPVAGKANKYTYTYTPSVREYFSVPAGETIKQIGLVFRNADGTIEGKASGGGDIFIDVSKGGDALGITAVGDPEQEFWALGKSLPVQLGATVASTLEIFDNDSLVATTVGTDLAKEIIFTTPGAHTVLFVATTEDGRTARDSFAITARLEVEFTSPSNNIVQAAPNSTVTLFATSFIDATLQLESGSNVEVTGQGPNFEFTLPLGAESVTTFTITATYLGETAVDRVTFVTGDPAIADPPAGLQPGATDLADGSTTLLLRAPGKSDVFVAHNFNDFAPTAATRMNRSSDNGTFWLELTDLPQAGDLIYNYLIDGDIVQPDPYSKLVLDPFNDRFIAETTFSGIPDYPRDNASGILTWHRRQRPSYEWQSAADYQRPDPKKMVVYELLVRDFIEDHSFTTLIDTLDYLERLGVNTIELMPVNEFEGNLSWGYNPSFHMALDKYYGSPEDLKAFVDACHQRGLAVVLDIVYNHAFGQSPLARMWWDEDEFRPTADNPYLNVTATHPFNVGYDFNHESELTKEYVKNTTAYWLEEFRIDGFRWDLTKGFTQTDYGDDVDAWSRYDEGRVAILKDYADHVWSVDDETYMIMEHLAEAREEEELAQYGNDMYFWSGFVPHDNYLEASMGYHDDNKSDFSGALAVNRSLSDRNLIAYMESHDEERMQFKNESFGNRDGGYDIREEATGLDRVELASTFFYTLPGPKMLWQFGELGYDFSINYCEDGSVNESCRTGNKPIRWGYREETDRQDVYNWIADLNYLRNNFDFFHDEVVEQQLGGATKRLHLRGNDGEVVIVGNFGVTPAAATNVFPAAGDWYNYAAEQMETIANPAAPVMLEPGEYRLYLSREIRQGGGELTTSLNDRQVERLSLTVAPNPTSGPLNISFSLPTAKQIRIDVLDLNGRGITTLDQRYGTRGLNKVRVNTGTLAPGFYLLRLTDGTGTAVKKIIVQ</sequence>
<dbReference type="Gene3D" id="2.60.40.10">
    <property type="entry name" value="Immunoglobulins"/>
    <property type="match status" value="1"/>
</dbReference>
<dbReference type="SUPFAM" id="SSF51445">
    <property type="entry name" value="(Trans)glycosidases"/>
    <property type="match status" value="1"/>
</dbReference>
<dbReference type="NCBIfam" id="TIGR04183">
    <property type="entry name" value="Por_Secre_tail"/>
    <property type="match status" value="1"/>
</dbReference>
<name>A0ABX0XB89_9BACT</name>
<dbReference type="Pfam" id="PF18962">
    <property type="entry name" value="Por_Secre_tail"/>
    <property type="match status" value="1"/>
</dbReference>
<dbReference type="InterPro" id="IPR026444">
    <property type="entry name" value="Secre_tail"/>
</dbReference>
<dbReference type="InterPro" id="IPR032522">
    <property type="entry name" value="DUF4961"/>
</dbReference>
<feature type="chain" id="PRO_5046521642" evidence="2">
    <location>
        <begin position="21"/>
        <end position="1029"/>
    </location>
</feature>
<evidence type="ECO:0000313" key="5">
    <source>
        <dbReference type="Proteomes" id="UP000770785"/>
    </source>
</evidence>